<feature type="coiled-coil region" evidence="1">
    <location>
        <begin position="254"/>
        <end position="313"/>
    </location>
</feature>
<keyword evidence="1" id="KW-0175">Coiled coil</keyword>
<sequence>MATTMAEPAAAPGRYEYLLQQVVQLNTDLHKTVAMSQSLKAERDGLQELSDKLKHELERAEDKCDKMHAILLNETEHKVASDRKHEQLMHKWKQQLEAKAREFDALQKSLAPPKDLDQLRMKIQDEVELPHRQRVQSLQMDIEKFRDMFFHARRDYEILKTEHEQILVQHGSELESLMATHTILTQDLKRKLEVAEEKAEDMTMVERVRKLDQERETILLENQKLRVELEHLRTAKQDLFHSSEVQATKLHASIADATLARTNLELELKSLTRQNQRQTDELEKCAVQRDELQKKLRDAHDDATRVRDQLKQKDLALLDNQTLYNTKLRELRVDVEHETTQFKEKETQYLDKIHHVQQALDQLEAAYAKREKEWQIESARQQLVMSNDHTHLAESLSQLEAKLSERNLEVAKLQEDLETRGQRLVLDLEQEQLKCQRVQGEKESLQLKYNTNQELVAKLKAETLTWRAQHKEMEQEYRALQAKHRDALETQQELQSILEQYKAKIEYLEDDVSQLTKTMQNEKEHCSRVQQQLQQQLDESVAAALSARRSLQHDLKSNVSKLSHALHKAEKKRDAYKQKCLEVHERYKVALKERDALAIEAQRLKEDHQSEIQHLLQQWHQTEHDKTQQLLASSLFKPDAKLDAFLAQVDQYTQDLPPA</sequence>
<dbReference type="eggNOG" id="ENOG502QV7M">
    <property type="taxonomic scope" value="Eukaryota"/>
</dbReference>
<keyword evidence="3" id="KW-1185">Reference proteome</keyword>
<proteinExistence type="predicted"/>
<feature type="coiled-coil region" evidence="1">
    <location>
        <begin position="36"/>
        <end position="109"/>
    </location>
</feature>
<dbReference type="STRING" id="1156394.T0PK38"/>
<feature type="coiled-coil region" evidence="1">
    <location>
        <begin position="353"/>
        <end position="618"/>
    </location>
</feature>
<name>T0PK38_SAPDV</name>
<dbReference type="OrthoDB" id="311279at2759"/>
<dbReference type="GeneID" id="19957137"/>
<evidence type="ECO:0000313" key="2">
    <source>
        <dbReference type="EMBL" id="EQC25749.1"/>
    </source>
</evidence>
<dbReference type="RefSeq" id="XP_008620841.1">
    <property type="nucleotide sequence ID" value="XM_008622619.1"/>
</dbReference>
<organism evidence="2 3">
    <name type="scientific">Saprolegnia diclina (strain VS20)</name>
    <dbReference type="NCBI Taxonomy" id="1156394"/>
    <lineage>
        <taxon>Eukaryota</taxon>
        <taxon>Sar</taxon>
        <taxon>Stramenopiles</taxon>
        <taxon>Oomycota</taxon>
        <taxon>Saprolegniomycetes</taxon>
        <taxon>Saprolegniales</taxon>
        <taxon>Saprolegniaceae</taxon>
        <taxon>Saprolegnia</taxon>
    </lineage>
</organism>
<dbReference type="AlphaFoldDB" id="T0PK38"/>
<evidence type="ECO:0000313" key="3">
    <source>
        <dbReference type="Proteomes" id="UP000030762"/>
    </source>
</evidence>
<accession>T0PK38</accession>
<dbReference type="VEuPathDB" id="FungiDB:SDRG_16410"/>
<dbReference type="Proteomes" id="UP000030762">
    <property type="component" value="Unassembled WGS sequence"/>
</dbReference>
<gene>
    <name evidence="2" type="ORF">SDRG_16410</name>
</gene>
<protein>
    <submittedName>
        <fullName evidence="2">Uncharacterized protein</fullName>
    </submittedName>
</protein>
<dbReference type="InParanoid" id="T0PK38"/>
<evidence type="ECO:0000256" key="1">
    <source>
        <dbReference type="SAM" id="Coils"/>
    </source>
</evidence>
<dbReference type="OMA" id="TQPIMSQ"/>
<feature type="coiled-coil region" evidence="1">
    <location>
        <begin position="185"/>
        <end position="228"/>
    </location>
</feature>
<dbReference type="EMBL" id="JH767257">
    <property type="protein sequence ID" value="EQC25749.1"/>
    <property type="molecule type" value="Genomic_DNA"/>
</dbReference>
<reference evidence="2 3" key="1">
    <citation type="submission" date="2012-04" db="EMBL/GenBank/DDBJ databases">
        <title>The Genome Sequence of Saprolegnia declina VS20.</title>
        <authorList>
            <consortium name="The Broad Institute Genome Sequencing Platform"/>
            <person name="Russ C."/>
            <person name="Nusbaum C."/>
            <person name="Tyler B."/>
            <person name="van West P."/>
            <person name="Dieguez-Uribeondo J."/>
            <person name="de Bruijn I."/>
            <person name="Tripathy S."/>
            <person name="Jiang R."/>
            <person name="Young S.K."/>
            <person name="Zeng Q."/>
            <person name="Gargeya S."/>
            <person name="Fitzgerald M."/>
            <person name="Haas B."/>
            <person name="Abouelleil A."/>
            <person name="Alvarado L."/>
            <person name="Arachchi H.M."/>
            <person name="Berlin A."/>
            <person name="Chapman S.B."/>
            <person name="Goldberg J."/>
            <person name="Griggs A."/>
            <person name="Gujja S."/>
            <person name="Hansen M."/>
            <person name="Howarth C."/>
            <person name="Imamovic A."/>
            <person name="Larimer J."/>
            <person name="McCowen C."/>
            <person name="Montmayeur A."/>
            <person name="Murphy C."/>
            <person name="Neiman D."/>
            <person name="Pearson M."/>
            <person name="Priest M."/>
            <person name="Roberts A."/>
            <person name="Saif S."/>
            <person name="Shea T."/>
            <person name="Sisk P."/>
            <person name="Sykes S."/>
            <person name="Wortman J."/>
            <person name="Nusbaum C."/>
            <person name="Birren B."/>
        </authorList>
    </citation>
    <scope>NUCLEOTIDE SEQUENCE [LARGE SCALE GENOMIC DNA]</scope>
    <source>
        <strain evidence="2 3">VS20</strain>
    </source>
</reference>